<accession>A0AAE3VE70</accession>
<gene>
    <name evidence="2" type="ORF">J3R75_000999</name>
</gene>
<evidence type="ECO:0000313" key="2">
    <source>
        <dbReference type="EMBL" id="MDQ0288892.1"/>
    </source>
</evidence>
<protein>
    <submittedName>
        <fullName evidence="2">Uncharacterized protein</fullName>
    </submittedName>
</protein>
<organism evidence="2 3">
    <name type="scientific">Oligosphaera ethanolica</name>
    <dbReference type="NCBI Taxonomy" id="760260"/>
    <lineage>
        <taxon>Bacteria</taxon>
        <taxon>Pseudomonadati</taxon>
        <taxon>Lentisphaerota</taxon>
        <taxon>Oligosphaeria</taxon>
        <taxon>Oligosphaerales</taxon>
        <taxon>Oligosphaeraceae</taxon>
        <taxon>Oligosphaera</taxon>
    </lineage>
</organism>
<proteinExistence type="predicted"/>
<keyword evidence="3" id="KW-1185">Reference proteome</keyword>
<reference evidence="2" key="1">
    <citation type="submission" date="2023-07" db="EMBL/GenBank/DDBJ databases">
        <title>Genomic Encyclopedia of Type Strains, Phase IV (KMG-IV): sequencing the most valuable type-strain genomes for metagenomic binning, comparative biology and taxonomic classification.</title>
        <authorList>
            <person name="Goeker M."/>
        </authorList>
    </citation>
    <scope>NUCLEOTIDE SEQUENCE</scope>
    <source>
        <strain evidence="2">DSM 24202</strain>
    </source>
</reference>
<dbReference type="Proteomes" id="UP001238163">
    <property type="component" value="Unassembled WGS sequence"/>
</dbReference>
<feature type="compositionally biased region" description="Polar residues" evidence="1">
    <location>
        <begin position="11"/>
        <end position="27"/>
    </location>
</feature>
<sequence length="40" mass="4522">MYTPALRWDNLQETHGQSPPSHSTLTSADLCGSVFHRRSH</sequence>
<dbReference type="RefSeq" id="WP_307260226.1">
    <property type="nucleotide sequence ID" value="NZ_JAUSVL010000001.1"/>
</dbReference>
<comment type="caution">
    <text evidence="2">The sequence shown here is derived from an EMBL/GenBank/DDBJ whole genome shotgun (WGS) entry which is preliminary data.</text>
</comment>
<name>A0AAE3VE70_9BACT</name>
<evidence type="ECO:0000256" key="1">
    <source>
        <dbReference type="SAM" id="MobiDB-lite"/>
    </source>
</evidence>
<dbReference type="AlphaFoldDB" id="A0AAE3VE70"/>
<dbReference type="EMBL" id="JAUSVL010000001">
    <property type="protein sequence ID" value="MDQ0288892.1"/>
    <property type="molecule type" value="Genomic_DNA"/>
</dbReference>
<feature type="region of interest" description="Disordered" evidence="1">
    <location>
        <begin position="1"/>
        <end position="29"/>
    </location>
</feature>
<evidence type="ECO:0000313" key="3">
    <source>
        <dbReference type="Proteomes" id="UP001238163"/>
    </source>
</evidence>